<dbReference type="PRINTS" id="PR01537">
    <property type="entry name" value="INTRLKN1R1F"/>
</dbReference>
<dbReference type="SMART" id="SM00255">
    <property type="entry name" value="TIR"/>
    <property type="match status" value="1"/>
</dbReference>
<dbReference type="GO" id="GO:0005886">
    <property type="term" value="C:plasma membrane"/>
    <property type="evidence" value="ECO:0007669"/>
    <property type="project" value="TreeGrafter"/>
</dbReference>
<keyword evidence="6" id="KW-0677">Repeat</keyword>
<keyword evidence="3" id="KW-0433">Leucine-rich repeat</keyword>
<dbReference type="Pfam" id="PF13855">
    <property type="entry name" value="LRR_8"/>
    <property type="match status" value="1"/>
</dbReference>
<keyword evidence="14" id="KW-1185">Reference proteome</keyword>
<keyword evidence="4 11" id="KW-0812">Transmembrane</keyword>
<evidence type="ECO:0000256" key="9">
    <source>
        <dbReference type="ARBA" id="ARBA00023170"/>
    </source>
</evidence>
<keyword evidence="9" id="KW-0675">Receptor</keyword>
<dbReference type="SMART" id="SM00369">
    <property type="entry name" value="LRR_TYP"/>
    <property type="match status" value="8"/>
</dbReference>
<dbReference type="Proteomes" id="UP000596742">
    <property type="component" value="Unassembled WGS sequence"/>
</dbReference>
<evidence type="ECO:0000256" key="10">
    <source>
        <dbReference type="ARBA" id="ARBA00023180"/>
    </source>
</evidence>
<dbReference type="Pfam" id="PF01582">
    <property type="entry name" value="TIR"/>
    <property type="match status" value="1"/>
</dbReference>
<dbReference type="PANTHER" id="PTHR24365:SF541">
    <property type="entry name" value="PROTEIN TOLL-RELATED"/>
    <property type="match status" value="1"/>
</dbReference>
<name>A0A8B6CEF4_MYTGA</name>
<feature type="transmembrane region" description="Helical" evidence="11">
    <location>
        <begin position="12"/>
        <end position="29"/>
    </location>
</feature>
<proteinExistence type="inferred from homology"/>
<dbReference type="InterPro" id="IPR001611">
    <property type="entry name" value="Leu-rich_rpt"/>
</dbReference>
<comment type="caution">
    <text evidence="13">The sequence shown here is derived from an EMBL/GenBank/DDBJ whole genome shotgun (WGS) entry which is preliminary data.</text>
</comment>
<evidence type="ECO:0000256" key="8">
    <source>
        <dbReference type="ARBA" id="ARBA00023136"/>
    </source>
</evidence>
<reference evidence="13" key="1">
    <citation type="submission" date="2018-11" db="EMBL/GenBank/DDBJ databases">
        <authorList>
            <person name="Alioto T."/>
            <person name="Alioto T."/>
        </authorList>
    </citation>
    <scope>NUCLEOTIDE SEQUENCE</scope>
</reference>
<keyword evidence="10" id="KW-0325">Glycoprotein</keyword>
<evidence type="ECO:0000256" key="11">
    <source>
        <dbReference type="SAM" id="Phobius"/>
    </source>
</evidence>
<dbReference type="AlphaFoldDB" id="A0A8B6CEF4"/>
<dbReference type="InterPro" id="IPR035897">
    <property type="entry name" value="Toll_tir_struct_dom_sf"/>
</dbReference>
<dbReference type="SUPFAM" id="SSF52200">
    <property type="entry name" value="Toll/Interleukin receptor TIR domain"/>
    <property type="match status" value="1"/>
</dbReference>
<dbReference type="SUPFAM" id="SSF52058">
    <property type="entry name" value="L domain-like"/>
    <property type="match status" value="1"/>
</dbReference>
<evidence type="ECO:0000259" key="12">
    <source>
        <dbReference type="PROSITE" id="PS50104"/>
    </source>
</evidence>
<dbReference type="PANTHER" id="PTHR24365">
    <property type="entry name" value="TOLL-LIKE RECEPTOR"/>
    <property type="match status" value="1"/>
</dbReference>
<dbReference type="InterPro" id="IPR003591">
    <property type="entry name" value="Leu-rich_rpt_typical-subtyp"/>
</dbReference>
<evidence type="ECO:0000256" key="6">
    <source>
        <dbReference type="ARBA" id="ARBA00022737"/>
    </source>
</evidence>
<accession>A0A8B6CEF4</accession>
<evidence type="ECO:0000256" key="1">
    <source>
        <dbReference type="ARBA" id="ARBA00004167"/>
    </source>
</evidence>
<evidence type="ECO:0000256" key="5">
    <source>
        <dbReference type="ARBA" id="ARBA00022729"/>
    </source>
</evidence>
<evidence type="ECO:0000313" key="14">
    <source>
        <dbReference type="Proteomes" id="UP000596742"/>
    </source>
</evidence>
<dbReference type="GO" id="GO:0038023">
    <property type="term" value="F:signaling receptor activity"/>
    <property type="evidence" value="ECO:0007669"/>
    <property type="project" value="TreeGrafter"/>
</dbReference>
<comment type="subcellular location">
    <subcellularLocation>
        <location evidence="1">Membrane</location>
        <topology evidence="1">Single-pass membrane protein</topology>
    </subcellularLocation>
</comment>
<dbReference type="InterPro" id="IPR000157">
    <property type="entry name" value="TIR_dom"/>
</dbReference>
<evidence type="ECO:0000256" key="4">
    <source>
        <dbReference type="ARBA" id="ARBA00022692"/>
    </source>
</evidence>
<sequence length="704" mass="81865">MIKMIYFLIRYYYAFYLIMIITCTRRTFYQNESVNKNKIPAYCKILKNAFVCDGNKTMNTIPFIPSYINNLTIQNGIFSNVTGETLYNVENSSVKILILKNCMIQLISKDAFKGLNKVIEFDLSGNNGLVSEVIAESLHSMSVSRIKRLYLTHIELTHLPMNMFDGLISTHISEIYLNHNFIKSLDGEVFRKLIHLRILDLSWTGISDYNYNFVGLSSLETLSLSGTLFSKVPNFCNGNQSYLPNLKRLDLGNSNINSLFTFACLDNLRTLHLMELSLRLLNNNTFSKLRSLEVLNLDRLGTHLQRIEPEAFSSKSLKKLTFSVTSILYFNEYNIERFHPRSLFFNCNQLEFLDLSNTRFQLSEYHWFQIFKPLTRLKELRLKNAKIGNLPTFKQNIFPVLEKLNLASNRIPSWKDSETFNEIKYLRILNLRGNRISLINKTSFPESWNNGKGSLKTLLLVGNPFSCTCGLAWLRQWMDTTSAKNITTDKHVWRCSISNSKVLEYYPMQTFPCLVTYIIPSLMALFAILVTTFICYIFRFQIKLKLYRCKSRRDGYNSISNKGYVFDSFVAYSYNDLNWVKQHLIPKLETHHHLKLCIRDRDFRPGTVFSDHITENIEASRTFLLILSDNFARDKWCKFQLDIANHIGISRGDLTIVPVILKYISFKSLNESIYNVINNTDCMVWSEDGSASEFFWTKVVECIH</sequence>
<organism evidence="13 14">
    <name type="scientific">Mytilus galloprovincialis</name>
    <name type="common">Mediterranean mussel</name>
    <dbReference type="NCBI Taxonomy" id="29158"/>
    <lineage>
        <taxon>Eukaryota</taxon>
        <taxon>Metazoa</taxon>
        <taxon>Spiralia</taxon>
        <taxon>Lophotrochozoa</taxon>
        <taxon>Mollusca</taxon>
        <taxon>Bivalvia</taxon>
        <taxon>Autobranchia</taxon>
        <taxon>Pteriomorphia</taxon>
        <taxon>Mytilida</taxon>
        <taxon>Mytiloidea</taxon>
        <taxon>Mytilidae</taxon>
        <taxon>Mytilinae</taxon>
        <taxon>Mytilus</taxon>
    </lineage>
</organism>
<dbReference type="EMBL" id="UYJE01001692">
    <property type="protein sequence ID" value="VDI04324.1"/>
    <property type="molecule type" value="Genomic_DNA"/>
</dbReference>
<dbReference type="Gene3D" id="3.40.50.10140">
    <property type="entry name" value="Toll/interleukin-1 receptor homology (TIR) domain"/>
    <property type="match status" value="1"/>
</dbReference>
<gene>
    <name evidence="13" type="ORF">MGAL_10B003812</name>
</gene>
<feature type="transmembrane region" description="Helical" evidence="11">
    <location>
        <begin position="517"/>
        <end position="538"/>
    </location>
</feature>
<protein>
    <recommendedName>
        <fullName evidence="12">TIR domain-containing protein</fullName>
    </recommendedName>
</protein>
<evidence type="ECO:0000256" key="2">
    <source>
        <dbReference type="ARBA" id="ARBA00009634"/>
    </source>
</evidence>
<evidence type="ECO:0000313" key="13">
    <source>
        <dbReference type="EMBL" id="VDI04324.1"/>
    </source>
</evidence>
<evidence type="ECO:0000256" key="7">
    <source>
        <dbReference type="ARBA" id="ARBA00022989"/>
    </source>
</evidence>
<keyword evidence="5" id="KW-0732">Signal</keyword>
<dbReference type="PROSITE" id="PS50104">
    <property type="entry name" value="TIR"/>
    <property type="match status" value="1"/>
</dbReference>
<feature type="domain" description="TIR" evidence="12">
    <location>
        <begin position="564"/>
        <end position="703"/>
    </location>
</feature>
<keyword evidence="7 11" id="KW-1133">Transmembrane helix</keyword>
<dbReference type="Gene3D" id="3.80.10.10">
    <property type="entry name" value="Ribonuclease Inhibitor"/>
    <property type="match status" value="3"/>
</dbReference>
<evidence type="ECO:0000256" key="3">
    <source>
        <dbReference type="ARBA" id="ARBA00022614"/>
    </source>
</evidence>
<dbReference type="GO" id="GO:0007165">
    <property type="term" value="P:signal transduction"/>
    <property type="evidence" value="ECO:0007669"/>
    <property type="project" value="InterPro"/>
</dbReference>
<keyword evidence="8 11" id="KW-0472">Membrane</keyword>
<comment type="similarity">
    <text evidence="2">Belongs to the Toll-like receptor family.</text>
</comment>
<dbReference type="InterPro" id="IPR032675">
    <property type="entry name" value="LRR_dom_sf"/>
</dbReference>
<dbReference type="OrthoDB" id="676979at2759"/>